<dbReference type="EC" id="3.1.4.12" evidence="2"/>
<feature type="transmembrane region" description="Helical" evidence="6">
    <location>
        <begin position="12"/>
        <end position="31"/>
    </location>
</feature>
<dbReference type="GeneID" id="102808101"/>
<dbReference type="InterPro" id="IPR005135">
    <property type="entry name" value="Endo/exonuclease/phosphatase"/>
</dbReference>
<protein>
    <recommendedName>
        <fullName evidence="2">sphingomyelin phosphodiesterase</fullName>
        <ecNumber evidence="2">3.1.4.12</ecNumber>
    </recommendedName>
</protein>
<name>A0ABM0MG19_SACKO</name>
<feature type="domain" description="Endonuclease/exonuclease/phosphatase" evidence="7">
    <location>
        <begin position="471"/>
        <end position="703"/>
    </location>
</feature>
<dbReference type="CDD" id="cd09078">
    <property type="entry name" value="nSMase"/>
    <property type="match status" value="1"/>
</dbReference>
<evidence type="ECO:0000313" key="8">
    <source>
        <dbReference type="Proteomes" id="UP000694865"/>
    </source>
</evidence>
<keyword evidence="6" id="KW-1133">Transmembrane helix</keyword>
<keyword evidence="6" id="KW-0472">Membrane</keyword>
<sequence>MPSKYSHKDHCIIGSWWYSIIVIYIAVKYHYLFTDDCETPTETPYVWLGDTTSECDLTASYCDLFGLDFECEAEYGRLHTCDAGNNVLCVSPQMSLWDPTPVTTLKVLAYNIWELRYLYYQSGQYERTCRIPQKIFELYGDVDVIVFNEAFMGGCFTQNYFPLEISLPGPPLFQRDGGQCSFQQMLTQYGFEYFTDILGQESRRVIPRLENVIYAGDLNTELNDANIRWDQMLRILEADMPEIVGDLNITYDYENNDVRGEDETQTGGKWIDYVLYSNQHIMPNSATQEAIKFVADEPFPVCMRALPIQRVEDPDGIIPIEGGQHRYPYQDECLDWWNITDLSDHYAVLGTFDFSSPIQPDTIATAAPLPDECIDDRPQVWLGRATFECDLLTPDYCGMFGLEYVCSADFQVWDKCYFSTAKNVLCAVPEITLSEPTPATTFKTLAYNVYELRLLYYQSGQRERTCRILTQIFTRHGDVDAIIFNEAFMGGCFPQHGASFRQIMEYYGFSYYTGTVGETLSKPPENGGVFIASRWPILHWDKRVYENTIVLTDDWMSAKGAIYAEIEKTVDGKTRKYHVLGTHLHAGDGARGGDEVRLNQSIEMHELMLRQNVPTDEAVIYGGDFNTDYYTDQDWLKRMLDALESIVPEPVGYINVTSDDEYNNIKTDPRDIEVGDDPDWVPGSWIDYVVYSYSHLVPVTSSQESVKYVADTPFTVCMDDVRPFGVHFYPYSSKCRQNQTITDLSDHYAVLGRFEYAVDDPPLVEAMSFTMPNIMITLIFSVFSILNVY</sequence>
<comment type="similarity">
    <text evidence="1">Belongs to the neutral sphingomyelinase family.</text>
</comment>
<accession>A0ABM0MG19</accession>
<dbReference type="InterPro" id="IPR038772">
    <property type="entry name" value="Sph/SMPD2-like"/>
</dbReference>
<dbReference type="Proteomes" id="UP000694865">
    <property type="component" value="Unplaced"/>
</dbReference>
<evidence type="ECO:0000256" key="6">
    <source>
        <dbReference type="SAM" id="Phobius"/>
    </source>
</evidence>
<evidence type="ECO:0000256" key="3">
    <source>
        <dbReference type="ARBA" id="ARBA00022729"/>
    </source>
</evidence>
<reference evidence="9" key="1">
    <citation type="submission" date="2025-08" db="UniProtKB">
        <authorList>
            <consortium name="RefSeq"/>
        </authorList>
    </citation>
    <scope>IDENTIFICATION</scope>
    <source>
        <tissue evidence="9">Testes</tissue>
    </source>
</reference>
<dbReference type="Gene3D" id="3.60.10.10">
    <property type="entry name" value="Endonuclease/exonuclease/phosphatase"/>
    <property type="match status" value="3"/>
</dbReference>
<evidence type="ECO:0000256" key="1">
    <source>
        <dbReference type="ARBA" id="ARBA00006335"/>
    </source>
</evidence>
<comment type="catalytic activity">
    <reaction evidence="5">
        <text>N-(hexadecanoyl)-sphing-4-enine-1-phosphocholine + H2O = N-hexadecanoylsphing-4-enine + phosphocholine + H(+)</text>
        <dbReference type="Rhea" id="RHEA:45644"/>
        <dbReference type="ChEBI" id="CHEBI:15377"/>
        <dbReference type="ChEBI" id="CHEBI:15378"/>
        <dbReference type="ChEBI" id="CHEBI:72959"/>
        <dbReference type="ChEBI" id="CHEBI:78646"/>
        <dbReference type="ChEBI" id="CHEBI:295975"/>
    </reaction>
    <physiologicalReaction direction="left-to-right" evidence="5">
        <dbReference type="Rhea" id="RHEA:45645"/>
    </physiologicalReaction>
</comment>
<dbReference type="Pfam" id="PF03372">
    <property type="entry name" value="Exo_endo_phos"/>
    <property type="match status" value="1"/>
</dbReference>
<dbReference type="PANTHER" id="PTHR16320:SF23">
    <property type="entry name" value="SPHINGOMYELINASE C 1"/>
    <property type="match status" value="1"/>
</dbReference>
<keyword evidence="3" id="KW-0732">Signal</keyword>
<keyword evidence="6" id="KW-0812">Transmembrane</keyword>
<dbReference type="RefSeq" id="XP_006818960.1">
    <property type="nucleotide sequence ID" value="XM_006818897.1"/>
</dbReference>
<evidence type="ECO:0000313" key="9">
    <source>
        <dbReference type="RefSeq" id="XP_006818960.1"/>
    </source>
</evidence>
<evidence type="ECO:0000256" key="5">
    <source>
        <dbReference type="ARBA" id="ARBA00049371"/>
    </source>
</evidence>
<organism evidence="8 9">
    <name type="scientific">Saccoglossus kowalevskii</name>
    <name type="common">Acorn worm</name>
    <dbReference type="NCBI Taxonomy" id="10224"/>
    <lineage>
        <taxon>Eukaryota</taxon>
        <taxon>Metazoa</taxon>
        <taxon>Hemichordata</taxon>
        <taxon>Enteropneusta</taxon>
        <taxon>Harrimaniidae</taxon>
        <taxon>Saccoglossus</taxon>
    </lineage>
</organism>
<dbReference type="InterPro" id="IPR036691">
    <property type="entry name" value="Endo/exonu/phosph_ase_sf"/>
</dbReference>
<dbReference type="InterPro" id="IPR017766">
    <property type="entry name" value="Sphingomyelinase/PLipase_C"/>
</dbReference>
<proteinExistence type="inferred from homology"/>
<evidence type="ECO:0000256" key="4">
    <source>
        <dbReference type="ARBA" id="ARBA00022801"/>
    </source>
</evidence>
<keyword evidence="8" id="KW-1185">Reference proteome</keyword>
<evidence type="ECO:0000256" key="2">
    <source>
        <dbReference type="ARBA" id="ARBA00012369"/>
    </source>
</evidence>
<evidence type="ECO:0000259" key="7">
    <source>
        <dbReference type="Pfam" id="PF03372"/>
    </source>
</evidence>
<dbReference type="SUPFAM" id="SSF56219">
    <property type="entry name" value="DNase I-like"/>
    <property type="match status" value="2"/>
</dbReference>
<feature type="transmembrane region" description="Helical" evidence="6">
    <location>
        <begin position="769"/>
        <end position="788"/>
    </location>
</feature>
<gene>
    <name evidence="9" type="primary">LOC102808101</name>
</gene>
<dbReference type="PANTHER" id="PTHR16320">
    <property type="entry name" value="SPHINGOMYELINASE FAMILY MEMBER"/>
    <property type="match status" value="1"/>
</dbReference>
<keyword evidence="4" id="KW-0378">Hydrolase</keyword>